<keyword evidence="2" id="KW-0472">Membrane</keyword>
<keyword evidence="2" id="KW-1133">Transmembrane helix</keyword>
<dbReference type="OrthoDB" id="8061707at2759"/>
<feature type="signal peptide" evidence="3">
    <location>
        <begin position="1"/>
        <end position="20"/>
    </location>
</feature>
<feature type="chain" id="PRO_5004219499" evidence="3">
    <location>
        <begin position="21"/>
        <end position="536"/>
    </location>
</feature>
<feature type="region of interest" description="Disordered" evidence="1">
    <location>
        <begin position="511"/>
        <end position="536"/>
    </location>
</feature>
<name>Q30CM0_DROAN</name>
<keyword evidence="3" id="KW-0732">Signal</keyword>
<keyword evidence="2" id="KW-0812">Transmembrane</keyword>
<accession>Q30CM0</accession>
<reference evidence="4" key="1">
    <citation type="journal article" date="2005" name="PLoS Genet.">
        <title>Positive Selection of Iris, a Retroviral Envelope-Derived Host Gene in Drosophila melanogaster.</title>
        <authorList>
            <person name="Malik H.S."/>
            <person name="Henikoff S."/>
        </authorList>
    </citation>
    <scope>NUCLEOTIDE SEQUENCE</scope>
</reference>
<evidence type="ECO:0000256" key="2">
    <source>
        <dbReference type="SAM" id="Phobius"/>
    </source>
</evidence>
<sequence length="536" mass="61769">MPSTKWRYFFIAIFIELSHQQVINYEMDDKPMSFRGFNNDLGALVEYEGRAALAMEDWTIIATFNLSKHLEAIKWLQGHKLYASPKNVLPDLDKFKEATLLNGFIQNMDTLDYPLSPSPKEIAELYKNYTSVISSTVNILHGSSFQSIIDDLEFDIWAYNDKKGPSEMPKGASLDFSYLADHIRLSEAAIQEALMSAYQGQLSPRVLTLQQFEKEILNIQAHLPSRRGLFFEHFTMSDIYRIVKISTFRRDNHIVFKILVPLVDVEQFNLYRLTPIPRVLENDKIELVDMEVPYLGINDHLDRHFPLQDLRDCTEMMPEKFICRRIQITYGKDDARTPCSLAAIRNNTPDDCETRQKDGRSLWTPLLAANSWMVALSQELTLIGVCSDDRQELKINGSGILQIRSDCIVKSQDIKLQGNSLKGHPSLASYAYLFLQRNKSVPNDPYDNFYQLRDIINHLKIQQDNLYQNEGVKIAIIAVCPLVVLIVLLTSLAWFYRSYRKKINIQKATRVEDPRQGNKNETQTTNLPLLEKESDQ</sequence>
<evidence type="ECO:0000256" key="3">
    <source>
        <dbReference type="SAM" id="SignalP"/>
    </source>
</evidence>
<dbReference type="AlphaFoldDB" id="Q30CM0"/>
<dbReference type="Pfam" id="PF12259">
    <property type="entry name" value="Baculo_F"/>
    <property type="match status" value="1"/>
</dbReference>
<organism evidence="4">
    <name type="scientific">Drosophila ananassae</name>
    <name type="common">Fruit fly</name>
    <dbReference type="NCBI Taxonomy" id="7217"/>
    <lineage>
        <taxon>Eukaryota</taxon>
        <taxon>Metazoa</taxon>
        <taxon>Ecdysozoa</taxon>
        <taxon>Arthropoda</taxon>
        <taxon>Hexapoda</taxon>
        <taxon>Insecta</taxon>
        <taxon>Pterygota</taxon>
        <taxon>Neoptera</taxon>
        <taxon>Endopterygota</taxon>
        <taxon>Diptera</taxon>
        <taxon>Brachycera</taxon>
        <taxon>Muscomorpha</taxon>
        <taxon>Ephydroidea</taxon>
        <taxon>Drosophilidae</taxon>
        <taxon>Drosophila</taxon>
        <taxon>Sophophora</taxon>
    </lineage>
</organism>
<evidence type="ECO:0000256" key="1">
    <source>
        <dbReference type="SAM" id="MobiDB-lite"/>
    </source>
</evidence>
<evidence type="ECO:0000313" key="4">
    <source>
        <dbReference type="EMBL" id="ABA56481.1"/>
    </source>
</evidence>
<protein>
    <submittedName>
        <fullName evidence="4">Iris</fullName>
    </submittedName>
</protein>
<dbReference type="InterPro" id="IPR022048">
    <property type="entry name" value="Envelope_fusion-like"/>
</dbReference>
<dbReference type="EMBL" id="DQ177408">
    <property type="protein sequence ID" value="ABA56481.1"/>
    <property type="molecule type" value="Genomic_DNA"/>
</dbReference>
<feature type="transmembrane region" description="Helical" evidence="2">
    <location>
        <begin position="474"/>
        <end position="496"/>
    </location>
</feature>
<proteinExistence type="predicted"/>